<accession>A0A914P057</accession>
<dbReference type="WBParaSite" id="PDA_v2.g11138.t1">
    <property type="protein sequence ID" value="PDA_v2.g11138.t1"/>
    <property type="gene ID" value="PDA_v2.g11138"/>
</dbReference>
<reference evidence="3" key="1">
    <citation type="submission" date="2022-11" db="UniProtKB">
        <authorList>
            <consortium name="WormBaseParasite"/>
        </authorList>
    </citation>
    <scope>IDENTIFICATION</scope>
</reference>
<organism evidence="2 3">
    <name type="scientific">Panagrolaimus davidi</name>
    <dbReference type="NCBI Taxonomy" id="227884"/>
    <lineage>
        <taxon>Eukaryota</taxon>
        <taxon>Metazoa</taxon>
        <taxon>Ecdysozoa</taxon>
        <taxon>Nematoda</taxon>
        <taxon>Chromadorea</taxon>
        <taxon>Rhabditida</taxon>
        <taxon>Tylenchina</taxon>
        <taxon>Panagrolaimomorpha</taxon>
        <taxon>Panagrolaimoidea</taxon>
        <taxon>Panagrolaimidae</taxon>
        <taxon>Panagrolaimus</taxon>
    </lineage>
</organism>
<proteinExistence type="predicted"/>
<feature type="region of interest" description="Disordered" evidence="1">
    <location>
        <begin position="129"/>
        <end position="165"/>
    </location>
</feature>
<dbReference type="AlphaFoldDB" id="A0A914P057"/>
<evidence type="ECO:0000313" key="2">
    <source>
        <dbReference type="Proteomes" id="UP000887578"/>
    </source>
</evidence>
<evidence type="ECO:0000256" key="1">
    <source>
        <dbReference type="SAM" id="MobiDB-lite"/>
    </source>
</evidence>
<sequence>MFMLDKHSINCCIFVARHVCASTNPWILQPIFTIKWPWKSNGYQQQSARGRWRSCAPGIQFCIPGDLGSPRDGDGRGGLGYGIALVFELVYAIFSYGKLYIKSMEEKYAGPRDRVFSFDSVSSINIGPSASPAASNKTQAQNVQVPSISDNTPTSDTQSTDAPSS</sequence>
<protein>
    <submittedName>
        <fullName evidence="3">Uncharacterized protein</fullName>
    </submittedName>
</protein>
<keyword evidence="2" id="KW-1185">Reference proteome</keyword>
<evidence type="ECO:0000313" key="3">
    <source>
        <dbReference type="WBParaSite" id="PDA_v2.g11138.t1"/>
    </source>
</evidence>
<dbReference type="Proteomes" id="UP000887578">
    <property type="component" value="Unplaced"/>
</dbReference>
<name>A0A914P057_9BILA</name>